<dbReference type="AlphaFoldDB" id="A0AAI9HG29"/>
<keyword evidence="1" id="KW-1133">Transmembrane helix</keyword>
<reference evidence="2" key="1">
    <citation type="submission" date="2024-02" db="EMBL/GenBank/DDBJ databases">
        <authorList>
            <consortium name="Clinical and Environmental Microbiology Branch: Whole genome sequencing antimicrobial resistance pathogens in the healthcare setting"/>
        </authorList>
    </citation>
    <scope>NUCLEOTIDE SEQUENCE</scope>
    <source>
        <strain evidence="2">2023GN-00102</strain>
    </source>
</reference>
<feature type="transmembrane region" description="Helical" evidence="1">
    <location>
        <begin position="74"/>
        <end position="92"/>
    </location>
</feature>
<organism evidence="2">
    <name type="scientific">Citrobacter freundii</name>
    <dbReference type="NCBI Taxonomy" id="546"/>
    <lineage>
        <taxon>Bacteria</taxon>
        <taxon>Pseudomonadati</taxon>
        <taxon>Pseudomonadota</taxon>
        <taxon>Gammaproteobacteria</taxon>
        <taxon>Enterobacterales</taxon>
        <taxon>Enterobacteriaceae</taxon>
        <taxon>Citrobacter</taxon>
        <taxon>Citrobacter freundii complex</taxon>
    </lineage>
</organism>
<feature type="transmembrane region" description="Helical" evidence="1">
    <location>
        <begin position="388"/>
        <end position="408"/>
    </location>
</feature>
<feature type="transmembrane region" description="Helical" evidence="1">
    <location>
        <begin position="364"/>
        <end position="381"/>
    </location>
</feature>
<feature type="transmembrane region" description="Helical" evidence="1">
    <location>
        <begin position="420"/>
        <end position="441"/>
    </location>
</feature>
<accession>A0AAI9HG29</accession>
<keyword evidence="1" id="KW-0472">Membrane</keyword>
<gene>
    <name evidence="2" type="ORF">PQQ21_001776</name>
</gene>
<evidence type="ECO:0000256" key="1">
    <source>
        <dbReference type="SAM" id="Phobius"/>
    </source>
</evidence>
<proteinExistence type="predicted"/>
<comment type="caution">
    <text evidence="2">The sequence shown here is derived from an EMBL/GenBank/DDBJ whole genome shotgun (WGS) entry which is preliminary data.</text>
</comment>
<dbReference type="EMBL" id="ABKLER030000006">
    <property type="protein sequence ID" value="EMN4144538.1"/>
    <property type="molecule type" value="Genomic_DNA"/>
</dbReference>
<evidence type="ECO:0000313" key="2">
    <source>
        <dbReference type="EMBL" id="EMN4144538.1"/>
    </source>
</evidence>
<feature type="transmembrane region" description="Helical" evidence="1">
    <location>
        <begin position="216"/>
        <end position="236"/>
    </location>
</feature>
<protein>
    <submittedName>
        <fullName evidence="2">Uncharacterized protein</fullName>
    </submittedName>
</protein>
<feature type="transmembrane region" description="Helical" evidence="1">
    <location>
        <begin position="12"/>
        <end position="31"/>
    </location>
</feature>
<name>A0AAI9HG29_CITFR</name>
<dbReference type="RefSeq" id="WP_125112691.1">
    <property type="nucleotide sequence ID" value="NZ_CAXOME010000001.1"/>
</dbReference>
<keyword evidence="1" id="KW-0812">Transmembrane</keyword>
<feature type="transmembrane region" description="Helical" evidence="1">
    <location>
        <begin position="174"/>
        <end position="195"/>
    </location>
</feature>
<sequence>MIIEKINKKLNLLIFIAFVIAVLLVSKNIIMINQGDFYRLTSLFISDDAISLYGSKNLSFPLLDEFKNITKYNYISSFSYIVYLYASIISIFTNSFDIQIFSSIMKIVFLSSLYLLFCNIFKKNIVNTLVFIIACIPIISPSNISIFTSFYQDQIILPLLPLVMYFSYRSDNKVNIFIAFILITIISTAKSQYFYSSIILFIQFLVFNRSNLKIKAYLTVASLLVSISAIMLSSGATQYNKYHSNYFGILYTLKENNYKIPEKYNIECIGVDAWGNILDINTGAVSSNIGESCFNKNKEIGFKDSIKNIIIHPLISLTLPFDKIMRSFYGEDYFHVYKGYKIIDCKDSFLCSIPTIKDKLFNDVRFPFLIIIAIISVFINNKSMASSLFMFSIFGITQLYICFIGEGYRDINKHLIGLNYSFDLIIFIFISFIGSSIHKLLSNKNI</sequence>
<feature type="transmembrane region" description="Helical" evidence="1">
    <location>
        <begin position="98"/>
        <end position="117"/>
    </location>
</feature>
<feature type="transmembrane region" description="Helical" evidence="1">
    <location>
        <begin position="129"/>
        <end position="151"/>
    </location>
</feature>